<dbReference type="InterPro" id="IPR006153">
    <property type="entry name" value="Cation/H_exchanger_TM"/>
</dbReference>
<dbReference type="GO" id="GO:0042391">
    <property type="term" value="P:regulation of membrane potential"/>
    <property type="evidence" value="ECO:0007669"/>
    <property type="project" value="InterPro"/>
</dbReference>
<feature type="transmembrane region" description="Helical" evidence="5">
    <location>
        <begin position="70"/>
        <end position="87"/>
    </location>
</feature>
<comment type="subcellular location">
    <subcellularLocation>
        <location evidence="1">Membrane</location>
        <topology evidence="1">Multi-pass membrane protein</topology>
    </subcellularLocation>
</comment>
<sequence length="220" mass="24578">MIKIELHTDELSQVLCILGGFIICYGLVSYLIKERLYLSEALVSTIVGIILGPVALRILNPSVWGNQTEITHGFTRIVLAIQVMFSVKEFKSLMILLFPVLISSWIFSGLLIWWIIPQLTFLGSLALAACITPTDPILSNSVVKGKFAEKHVPPHIRNLLSAERESVGPIIGKWILISWLYEIGVAIVVGILLYYSEQNRLIDKESFLVFAIALAVCLWL</sequence>
<dbReference type="InterPro" id="IPR004712">
    <property type="entry name" value="Na+/H+_antiporter_fungi"/>
</dbReference>
<gene>
    <name evidence="7" type="ORF">DEBURN_LOCUS1918</name>
</gene>
<dbReference type="OrthoDB" id="2190219at2759"/>
<dbReference type="Proteomes" id="UP000789706">
    <property type="component" value="Unassembled WGS sequence"/>
</dbReference>
<dbReference type="AlphaFoldDB" id="A0A9N8VGW2"/>
<evidence type="ECO:0000256" key="4">
    <source>
        <dbReference type="ARBA" id="ARBA00023136"/>
    </source>
</evidence>
<dbReference type="GO" id="GO:0005886">
    <property type="term" value="C:plasma membrane"/>
    <property type="evidence" value="ECO:0007669"/>
    <property type="project" value="InterPro"/>
</dbReference>
<evidence type="ECO:0000256" key="1">
    <source>
        <dbReference type="ARBA" id="ARBA00004141"/>
    </source>
</evidence>
<proteinExistence type="predicted"/>
<feature type="transmembrane region" description="Helical" evidence="5">
    <location>
        <begin position="41"/>
        <end position="58"/>
    </location>
</feature>
<dbReference type="GO" id="GO:0120029">
    <property type="term" value="P:proton export across plasma membrane"/>
    <property type="evidence" value="ECO:0007669"/>
    <property type="project" value="InterPro"/>
</dbReference>
<evidence type="ECO:0000256" key="5">
    <source>
        <dbReference type="SAM" id="Phobius"/>
    </source>
</evidence>
<reference evidence="7" key="1">
    <citation type="submission" date="2021-06" db="EMBL/GenBank/DDBJ databases">
        <authorList>
            <person name="Kallberg Y."/>
            <person name="Tangrot J."/>
            <person name="Rosling A."/>
        </authorList>
    </citation>
    <scope>NUCLEOTIDE SEQUENCE</scope>
    <source>
        <strain evidence="7">AZ414A</strain>
    </source>
</reference>
<organism evidence="7 8">
    <name type="scientific">Diversispora eburnea</name>
    <dbReference type="NCBI Taxonomy" id="1213867"/>
    <lineage>
        <taxon>Eukaryota</taxon>
        <taxon>Fungi</taxon>
        <taxon>Fungi incertae sedis</taxon>
        <taxon>Mucoromycota</taxon>
        <taxon>Glomeromycotina</taxon>
        <taxon>Glomeromycetes</taxon>
        <taxon>Diversisporales</taxon>
        <taxon>Diversisporaceae</taxon>
        <taxon>Diversispora</taxon>
    </lineage>
</organism>
<keyword evidence="4 5" id="KW-0472">Membrane</keyword>
<protein>
    <submittedName>
        <fullName evidence="7">9938_t:CDS:1</fullName>
    </submittedName>
</protein>
<evidence type="ECO:0000313" key="7">
    <source>
        <dbReference type="EMBL" id="CAG8447843.1"/>
    </source>
</evidence>
<dbReference type="GO" id="GO:0015385">
    <property type="term" value="F:sodium:proton antiporter activity"/>
    <property type="evidence" value="ECO:0007669"/>
    <property type="project" value="InterPro"/>
</dbReference>
<name>A0A9N8VGW2_9GLOM</name>
<feature type="domain" description="Cation/H+ exchanger transmembrane" evidence="6">
    <location>
        <begin position="28"/>
        <end position="163"/>
    </location>
</feature>
<feature type="transmembrane region" description="Helical" evidence="5">
    <location>
        <begin position="94"/>
        <end position="116"/>
    </location>
</feature>
<evidence type="ECO:0000313" key="8">
    <source>
        <dbReference type="Proteomes" id="UP000789706"/>
    </source>
</evidence>
<evidence type="ECO:0000259" key="6">
    <source>
        <dbReference type="Pfam" id="PF00999"/>
    </source>
</evidence>
<accession>A0A9N8VGW2</accession>
<dbReference type="GO" id="GO:0036376">
    <property type="term" value="P:sodium ion export across plasma membrane"/>
    <property type="evidence" value="ECO:0007669"/>
    <property type="project" value="InterPro"/>
</dbReference>
<keyword evidence="2 5" id="KW-0812">Transmembrane</keyword>
<evidence type="ECO:0000256" key="2">
    <source>
        <dbReference type="ARBA" id="ARBA00022692"/>
    </source>
</evidence>
<dbReference type="EMBL" id="CAJVPK010000096">
    <property type="protein sequence ID" value="CAG8447843.1"/>
    <property type="molecule type" value="Genomic_DNA"/>
</dbReference>
<dbReference type="PANTHER" id="PTHR31382">
    <property type="entry name" value="NA(+)/H(+) ANTIPORTER"/>
    <property type="match status" value="1"/>
</dbReference>
<feature type="transmembrane region" description="Helical" evidence="5">
    <location>
        <begin position="174"/>
        <end position="195"/>
    </location>
</feature>
<dbReference type="PANTHER" id="PTHR31382:SF1">
    <property type="entry name" value="SODIUM ION_PROTON EXCHANGER (EUROFUNG)"/>
    <property type="match status" value="1"/>
</dbReference>
<keyword evidence="8" id="KW-1185">Reference proteome</keyword>
<keyword evidence="3 5" id="KW-1133">Transmembrane helix</keyword>
<evidence type="ECO:0000256" key="3">
    <source>
        <dbReference type="ARBA" id="ARBA00022989"/>
    </source>
</evidence>
<comment type="caution">
    <text evidence="7">The sequence shown here is derived from an EMBL/GenBank/DDBJ whole genome shotgun (WGS) entry which is preliminary data.</text>
</comment>
<feature type="transmembrane region" description="Helical" evidence="5">
    <location>
        <begin position="12"/>
        <end position="32"/>
    </location>
</feature>
<dbReference type="Pfam" id="PF00999">
    <property type="entry name" value="Na_H_Exchanger"/>
    <property type="match status" value="1"/>
</dbReference>